<sequence length="136" mass="14535">MPSQTCRRGSRERFRRRREEIAWIGALCGPRQAHDLDGGMARGAATNASDLPMLVVESTSSCSSPEKKALPCTESSRSGRGHGSRSSNRRRRSSDVGGGEHPPCSSPEKKAIHQSAAETPSSPSPPSPSFFVFPSA</sequence>
<name>A0AA88AF24_FICCA</name>
<feature type="compositionally biased region" description="Basic residues" evidence="1">
    <location>
        <begin position="79"/>
        <end position="92"/>
    </location>
</feature>
<proteinExistence type="predicted"/>
<dbReference type="EMBL" id="BTGU01000034">
    <property type="protein sequence ID" value="GMN50700.1"/>
    <property type="molecule type" value="Genomic_DNA"/>
</dbReference>
<protein>
    <submittedName>
        <fullName evidence="2">Uncharacterized protein</fullName>
    </submittedName>
</protein>
<evidence type="ECO:0000313" key="2">
    <source>
        <dbReference type="EMBL" id="GMN50700.1"/>
    </source>
</evidence>
<keyword evidence="3" id="KW-1185">Reference proteome</keyword>
<evidence type="ECO:0000313" key="3">
    <source>
        <dbReference type="Proteomes" id="UP001187192"/>
    </source>
</evidence>
<comment type="caution">
    <text evidence="2">The sequence shown here is derived from an EMBL/GenBank/DDBJ whole genome shotgun (WGS) entry which is preliminary data.</text>
</comment>
<evidence type="ECO:0000256" key="1">
    <source>
        <dbReference type="SAM" id="MobiDB-lite"/>
    </source>
</evidence>
<dbReference type="AlphaFoldDB" id="A0AA88AF24"/>
<feature type="region of interest" description="Disordered" evidence="1">
    <location>
        <begin position="30"/>
        <end position="136"/>
    </location>
</feature>
<accession>A0AA88AF24</accession>
<organism evidence="2 3">
    <name type="scientific">Ficus carica</name>
    <name type="common">Common fig</name>
    <dbReference type="NCBI Taxonomy" id="3494"/>
    <lineage>
        <taxon>Eukaryota</taxon>
        <taxon>Viridiplantae</taxon>
        <taxon>Streptophyta</taxon>
        <taxon>Embryophyta</taxon>
        <taxon>Tracheophyta</taxon>
        <taxon>Spermatophyta</taxon>
        <taxon>Magnoliopsida</taxon>
        <taxon>eudicotyledons</taxon>
        <taxon>Gunneridae</taxon>
        <taxon>Pentapetalae</taxon>
        <taxon>rosids</taxon>
        <taxon>fabids</taxon>
        <taxon>Rosales</taxon>
        <taxon>Moraceae</taxon>
        <taxon>Ficeae</taxon>
        <taxon>Ficus</taxon>
    </lineage>
</organism>
<reference evidence="2" key="1">
    <citation type="submission" date="2023-07" db="EMBL/GenBank/DDBJ databases">
        <title>draft genome sequence of fig (Ficus carica).</title>
        <authorList>
            <person name="Takahashi T."/>
            <person name="Nishimura K."/>
        </authorList>
    </citation>
    <scope>NUCLEOTIDE SEQUENCE</scope>
</reference>
<gene>
    <name evidence="2" type="ORF">TIFTF001_019863</name>
</gene>
<dbReference type="Proteomes" id="UP001187192">
    <property type="component" value="Unassembled WGS sequence"/>
</dbReference>